<dbReference type="Gene3D" id="1.10.150.130">
    <property type="match status" value="1"/>
</dbReference>
<dbReference type="InterPro" id="IPR044068">
    <property type="entry name" value="CB"/>
</dbReference>
<dbReference type="PANTHER" id="PTHR30349:SF86">
    <property type="entry name" value="INTEGRASE_RECOMBINASE AQ_AA09-RELATED"/>
    <property type="match status" value="1"/>
</dbReference>
<dbReference type="SUPFAM" id="SSF56349">
    <property type="entry name" value="DNA breaking-rejoining enzymes"/>
    <property type="match status" value="1"/>
</dbReference>
<accession>A0ABP3LND7</accession>
<feature type="domain" description="Core-binding (CB)" evidence="5">
    <location>
        <begin position="214"/>
        <end position="301"/>
    </location>
</feature>
<keyword evidence="7" id="KW-1185">Reference proteome</keyword>
<evidence type="ECO:0000256" key="1">
    <source>
        <dbReference type="ARBA" id="ARBA00023125"/>
    </source>
</evidence>
<evidence type="ECO:0000256" key="3">
    <source>
        <dbReference type="PROSITE-ProRule" id="PRU01248"/>
    </source>
</evidence>
<dbReference type="EMBL" id="BAAADO010000012">
    <property type="protein sequence ID" value="GAA0504329.1"/>
    <property type="molecule type" value="Genomic_DNA"/>
</dbReference>
<dbReference type="InterPro" id="IPR010998">
    <property type="entry name" value="Integrase_recombinase_N"/>
</dbReference>
<evidence type="ECO:0000259" key="4">
    <source>
        <dbReference type="PROSITE" id="PS51898"/>
    </source>
</evidence>
<dbReference type="RefSeq" id="WP_343844007.1">
    <property type="nucleotide sequence ID" value="NZ_BAAADO010000012.1"/>
</dbReference>
<dbReference type="PROSITE" id="PS51898">
    <property type="entry name" value="TYR_RECOMBINASE"/>
    <property type="match status" value="1"/>
</dbReference>
<dbReference type="InterPro" id="IPR002104">
    <property type="entry name" value="Integrase_catalytic"/>
</dbReference>
<keyword evidence="2" id="KW-0233">DNA recombination</keyword>
<evidence type="ECO:0000259" key="5">
    <source>
        <dbReference type="PROSITE" id="PS51900"/>
    </source>
</evidence>
<organism evidence="6 7">
    <name type="scientific">Salinibacillus aidingensis</name>
    <dbReference type="NCBI Taxonomy" id="237684"/>
    <lineage>
        <taxon>Bacteria</taxon>
        <taxon>Bacillati</taxon>
        <taxon>Bacillota</taxon>
        <taxon>Bacilli</taxon>
        <taxon>Bacillales</taxon>
        <taxon>Bacillaceae</taxon>
        <taxon>Salinibacillus</taxon>
    </lineage>
</organism>
<protein>
    <submittedName>
        <fullName evidence="6">Site-specific integrase</fullName>
    </submittedName>
</protein>
<reference evidence="7" key="1">
    <citation type="journal article" date="2019" name="Int. J. Syst. Evol. Microbiol.">
        <title>The Global Catalogue of Microorganisms (GCM) 10K type strain sequencing project: providing services to taxonomists for standard genome sequencing and annotation.</title>
        <authorList>
            <consortium name="The Broad Institute Genomics Platform"/>
            <consortium name="The Broad Institute Genome Sequencing Center for Infectious Disease"/>
            <person name="Wu L."/>
            <person name="Ma J."/>
        </authorList>
    </citation>
    <scope>NUCLEOTIDE SEQUENCE [LARGE SCALE GENOMIC DNA]</scope>
    <source>
        <strain evidence="7">JCM 12389</strain>
    </source>
</reference>
<dbReference type="Gene3D" id="1.10.443.10">
    <property type="entry name" value="Intergrase catalytic core"/>
    <property type="match status" value="1"/>
</dbReference>
<proteinExistence type="predicted"/>
<dbReference type="InterPro" id="IPR011010">
    <property type="entry name" value="DNA_brk_join_enz"/>
</dbReference>
<dbReference type="PANTHER" id="PTHR30349">
    <property type="entry name" value="PHAGE INTEGRASE-RELATED"/>
    <property type="match status" value="1"/>
</dbReference>
<evidence type="ECO:0000256" key="2">
    <source>
        <dbReference type="ARBA" id="ARBA00023172"/>
    </source>
</evidence>
<evidence type="ECO:0000313" key="6">
    <source>
        <dbReference type="EMBL" id="GAA0504329.1"/>
    </source>
</evidence>
<dbReference type="PROSITE" id="PS51900">
    <property type="entry name" value="CB"/>
    <property type="match status" value="1"/>
</dbReference>
<feature type="domain" description="Tyr recombinase" evidence="4">
    <location>
        <begin position="325"/>
        <end position="513"/>
    </location>
</feature>
<keyword evidence="1 3" id="KW-0238">DNA-binding</keyword>
<dbReference type="Pfam" id="PF00589">
    <property type="entry name" value="Phage_integrase"/>
    <property type="match status" value="1"/>
</dbReference>
<evidence type="ECO:0000313" key="7">
    <source>
        <dbReference type="Proteomes" id="UP001500880"/>
    </source>
</evidence>
<comment type="caution">
    <text evidence="6">The sequence shown here is derived from an EMBL/GenBank/DDBJ whole genome shotgun (WGS) entry which is preliminary data.</text>
</comment>
<name>A0ABP3LND7_9BACI</name>
<gene>
    <name evidence="6" type="ORF">GCM10008986_34830</name>
</gene>
<dbReference type="InterPro" id="IPR050090">
    <property type="entry name" value="Tyrosine_recombinase_XerCD"/>
</dbReference>
<dbReference type="Proteomes" id="UP001500880">
    <property type="component" value="Unassembled WGS sequence"/>
</dbReference>
<sequence>MIINNSLDQKANIKRYPLFDFYKQDLWDLTEHPQFNQLNENQKKFIANRKHIIDFTAMKKDVFANEIKYYCQHYIENMKRLITSFVTDVGGVNLTIKYINEQLKEVGSFIELEKEETLKSFSQFLISNGYKTHTETNNALTEDMEYRNYKTPTTYLRFFKNLHQFIHEQYKESSQSKDFFVKDKWDIRELPFKIQGFDPSRPRYSLSFEKIVQEKIREIAKKYTLERLKTKRYSTCVDDLKGINLLCEHLNEFHPDIQSVAQLNRAVIEDYLAFINLNSNLKPRTQSSRIGAVKTFFETCTLFGWDEAPKQTLLLSDDVKKKYKVLPRFYDDNVLTQINKNLEHLPVQIARMVFVLQNVGMRISELCNLKKDCLKQDTDKDFLLEYLQEKTQDWNRVPIKKDIAMAIQKAIKYSQEQYGDKVKYVFMQDAIRPISKDTFSYHLNQLVKKHDICDSNGNLVRIKSHHFRGTLATKYANLGMSPNVIRILLGQKSLGAIRHYIEILEETMTDAMQDLLNYQDQMIQNIGKKEAVIQVNEEDKAEIPLPNGRCAKPISSGKCTHANACYTCAMFKPDPKNIDLFKYQLSEAKSNVEMAKINGFERVLQVNEDLVEALEKIITSIEKRGA</sequence>
<dbReference type="InterPro" id="IPR013762">
    <property type="entry name" value="Integrase-like_cat_sf"/>
</dbReference>